<proteinExistence type="predicted"/>
<organism evidence="1 2">
    <name type="scientific">Candidatus Roizmanbacteria bacterium GW2011_GWC2_34_23</name>
    <dbReference type="NCBI Taxonomy" id="1618484"/>
    <lineage>
        <taxon>Bacteria</taxon>
        <taxon>Candidatus Roizmaniibacteriota</taxon>
    </lineage>
</organism>
<sequence length="313" mass="36167">MVTNKQVTSKQLAKYLGISRQALFKHLPKLLEEGKIGKIGRPPVVYYFIKDQIVSTIKSQDNQIESQIIEKNYLIITPTGEKLIGMEGFKYWCDKNKLPLIKTITEYEKTFQKYDKYKKAGLIDGTYKLKHSFDKVYVNKIFYLDFYSIERFGKTKLGWMLLYAKQSQNKILIKEICESIQKKINELLVKYNINAVSFVPPTVKREIQLMAEIENNLNIHLPIINLQKIKTDLIVPQKTLSKIEDRVENARQTIMVNNTRSYDNILLIDDAIGSGATINETAKKIREKKIAKNRIYGLAITGSFKGFEIISEV</sequence>
<dbReference type="InterPro" id="IPR029057">
    <property type="entry name" value="PRTase-like"/>
</dbReference>
<dbReference type="AlphaFoldDB" id="A0A0G0DFW5"/>
<protein>
    <recommendedName>
        <fullName evidence="3">Helix-turn-helix type 11 domain-containing protein</fullName>
    </recommendedName>
</protein>
<evidence type="ECO:0000313" key="2">
    <source>
        <dbReference type="Proteomes" id="UP000034004"/>
    </source>
</evidence>
<evidence type="ECO:0008006" key="3">
    <source>
        <dbReference type="Google" id="ProtNLM"/>
    </source>
</evidence>
<comment type="caution">
    <text evidence="1">The sequence shown here is derived from an EMBL/GenBank/DDBJ whole genome shotgun (WGS) entry which is preliminary data.</text>
</comment>
<dbReference type="SUPFAM" id="SSF53271">
    <property type="entry name" value="PRTase-like"/>
    <property type="match status" value="1"/>
</dbReference>
<dbReference type="Proteomes" id="UP000034004">
    <property type="component" value="Unassembled WGS sequence"/>
</dbReference>
<dbReference type="Gene3D" id="3.40.50.2020">
    <property type="match status" value="1"/>
</dbReference>
<dbReference type="EMBL" id="LBPR01000007">
    <property type="protein sequence ID" value="KKP62065.1"/>
    <property type="molecule type" value="Genomic_DNA"/>
</dbReference>
<name>A0A0G0DFW5_9BACT</name>
<gene>
    <name evidence="1" type="ORF">UR56_C0007G0048</name>
</gene>
<dbReference type="STRING" id="1618484.UR56_C0007G0048"/>
<reference evidence="1 2" key="1">
    <citation type="journal article" date="2015" name="Nature">
        <title>rRNA introns, odd ribosomes, and small enigmatic genomes across a large radiation of phyla.</title>
        <authorList>
            <person name="Brown C.T."/>
            <person name="Hug L.A."/>
            <person name="Thomas B.C."/>
            <person name="Sharon I."/>
            <person name="Castelle C.J."/>
            <person name="Singh A."/>
            <person name="Wilkins M.J."/>
            <person name="Williams K.H."/>
            <person name="Banfield J.F."/>
        </authorList>
    </citation>
    <scope>NUCLEOTIDE SEQUENCE [LARGE SCALE GENOMIC DNA]</scope>
</reference>
<dbReference type="Gene3D" id="1.10.10.10">
    <property type="entry name" value="Winged helix-like DNA-binding domain superfamily/Winged helix DNA-binding domain"/>
    <property type="match status" value="1"/>
</dbReference>
<dbReference type="SUPFAM" id="SSF46785">
    <property type="entry name" value="Winged helix' DNA-binding domain"/>
    <property type="match status" value="1"/>
</dbReference>
<dbReference type="InterPro" id="IPR036388">
    <property type="entry name" value="WH-like_DNA-bd_sf"/>
</dbReference>
<accession>A0A0G0DFW5</accession>
<dbReference type="InterPro" id="IPR036390">
    <property type="entry name" value="WH_DNA-bd_sf"/>
</dbReference>
<evidence type="ECO:0000313" key="1">
    <source>
        <dbReference type="EMBL" id="KKP62065.1"/>
    </source>
</evidence>